<evidence type="ECO:0000256" key="4">
    <source>
        <dbReference type="SAM" id="SignalP"/>
    </source>
</evidence>
<dbReference type="GO" id="GO:0050821">
    <property type="term" value="P:protein stabilization"/>
    <property type="evidence" value="ECO:0007669"/>
    <property type="project" value="TreeGrafter"/>
</dbReference>
<dbReference type="Pfam" id="PF03938">
    <property type="entry name" value="OmpH"/>
    <property type="match status" value="1"/>
</dbReference>
<dbReference type="EMBL" id="CP027806">
    <property type="protein sequence ID" value="AXJ01778.1"/>
    <property type="molecule type" value="Genomic_DNA"/>
</dbReference>
<protein>
    <submittedName>
        <fullName evidence="5">Periplasmic chaperone for outer membrane proteins Skp</fullName>
    </submittedName>
</protein>
<dbReference type="KEGG" id="cprv:CYPRO_2536"/>
<reference evidence="5 6" key="1">
    <citation type="submission" date="2018-03" db="EMBL/GenBank/DDBJ databases">
        <title>Phenotypic and genomic properties of Cyclonatronum proteinivorum gen. nov., sp. nov., a haloalkaliphilic bacteroidete from soda lakes possessing Na+-translocating rhodopsin.</title>
        <authorList>
            <person name="Toshchakov S.V."/>
            <person name="Korzhenkov A."/>
            <person name="Samarov N.I."/>
            <person name="Kublanov I.V."/>
            <person name="Muntyan M.S."/>
            <person name="Sorokin D.Y."/>
        </authorList>
    </citation>
    <scope>NUCLEOTIDE SEQUENCE [LARGE SCALE GENOMIC DNA]</scope>
    <source>
        <strain evidence="5 6">Omega</strain>
    </source>
</reference>
<feature type="signal peptide" evidence="4">
    <location>
        <begin position="1"/>
        <end position="28"/>
    </location>
</feature>
<evidence type="ECO:0000313" key="6">
    <source>
        <dbReference type="Proteomes" id="UP000254808"/>
    </source>
</evidence>
<dbReference type="GO" id="GO:0051082">
    <property type="term" value="F:unfolded protein binding"/>
    <property type="evidence" value="ECO:0007669"/>
    <property type="project" value="InterPro"/>
</dbReference>
<sequence length="187" mass="22145">MRTVSCTSKVLTLILVAFAFSSLSAVQAQNQKFGFIDTDFILSQIPEYEGIEQRLRQLTETWRREITELDEEIESLQRDFEAREILFTPEIRQEREQEIQNKKRERERLVNQRFGPEGDYLRQQRELLSPIQRQIVEATGRIAERDGFDFIIDRSGEYLLFYTNPQWDLSIDVLLELGIQVDEDVRP</sequence>
<dbReference type="Proteomes" id="UP000254808">
    <property type="component" value="Chromosome"/>
</dbReference>
<keyword evidence="3" id="KW-0175">Coiled coil</keyword>
<keyword evidence="6" id="KW-1185">Reference proteome</keyword>
<keyword evidence="2 4" id="KW-0732">Signal</keyword>
<evidence type="ECO:0000256" key="1">
    <source>
        <dbReference type="ARBA" id="ARBA00009091"/>
    </source>
</evidence>
<dbReference type="Gene3D" id="3.30.910.20">
    <property type="entry name" value="Skp domain"/>
    <property type="match status" value="1"/>
</dbReference>
<evidence type="ECO:0000256" key="3">
    <source>
        <dbReference type="SAM" id="Coils"/>
    </source>
</evidence>
<dbReference type="GO" id="GO:0005829">
    <property type="term" value="C:cytosol"/>
    <property type="evidence" value="ECO:0007669"/>
    <property type="project" value="TreeGrafter"/>
</dbReference>
<dbReference type="AlphaFoldDB" id="A0A345UMS6"/>
<dbReference type="InterPro" id="IPR005632">
    <property type="entry name" value="Chaperone_Skp"/>
</dbReference>
<dbReference type="SMART" id="SM00935">
    <property type="entry name" value="OmpH"/>
    <property type="match status" value="1"/>
</dbReference>
<feature type="coiled-coil region" evidence="3">
    <location>
        <begin position="52"/>
        <end position="112"/>
    </location>
</feature>
<accession>A0A345UMS6</accession>
<gene>
    <name evidence="5" type="ORF">CYPRO_2536</name>
</gene>
<dbReference type="SUPFAM" id="SSF111384">
    <property type="entry name" value="OmpH-like"/>
    <property type="match status" value="1"/>
</dbReference>
<organism evidence="5 6">
    <name type="scientific">Cyclonatronum proteinivorum</name>
    <dbReference type="NCBI Taxonomy" id="1457365"/>
    <lineage>
        <taxon>Bacteria</taxon>
        <taxon>Pseudomonadati</taxon>
        <taxon>Balneolota</taxon>
        <taxon>Balneolia</taxon>
        <taxon>Balneolales</taxon>
        <taxon>Cyclonatronaceae</taxon>
        <taxon>Cyclonatronum</taxon>
    </lineage>
</organism>
<dbReference type="InterPro" id="IPR024930">
    <property type="entry name" value="Skp_dom_sf"/>
</dbReference>
<evidence type="ECO:0000256" key="2">
    <source>
        <dbReference type="ARBA" id="ARBA00022729"/>
    </source>
</evidence>
<evidence type="ECO:0000313" key="5">
    <source>
        <dbReference type="EMBL" id="AXJ01778.1"/>
    </source>
</evidence>
<dbReference type="OrthoDB" id="9788552at2"/>
<name>A0A345UMS6_9BACT</name>
<dbReference type="PANTHER" id="PTHR35089:SF1">
    <property type="entry name" value="CHAPERONE PROTEIN SKP"/>
    <property type="match status" value="1"/>
</dbReference>
<feature type="chain" id="PRO_5016914011" evidence="4">
    <location>
        <begin position="29"/>
        <end position="187"/>
    </location>
</feature>
<dbReference type="RefSeq" id="WP_114984935.1">
    <property type="nucleotide sequence ID" value="NZ_CP027806.1"/>
</dbReference>
<comment type="similarity">
    <text evidence="1">Belongs to the Skp family.</text>
</comment>
<proteinExistence type="inferred from homology"/>
<dbReference type="PANTHER" id="PTHR35089">
    <property type="entry name" value="CHAPERONE PROTEIN SKP"/>
    <property type="match status" value="1"/>
</dbReference>